<dbReference type="GO" id="GO:0000724">
    <property type="term" value="P:double-strand break repair via homologous recombination"/>
    <property type="evidence" value="ECO:0007669"/>
    <property type="project" value="TreeGrafter"/>
</dbReference>
<dbReference type="InterPro" id="IPR014001">
    <property type="entry name" value="Helicase_ATP-bd"/>
</dbReference>
<evidence type="ECO:0000256" key="2">
    <source>
        <dbReference type="ARBA" id="ARBA00022840"/>
    </source>
</evidence>
<dbReference type="OrthoDB" id="5100729at2759"/>
<dbReference type="GO" id="GO:0007131">
    <property type="term" value="P:reciprocal meiotic recombination"/>
    <property type="evidence" value="ECO:0007669"/>
    <property type="project" value="TreeGrafter"/>
</dbReference>
<name>A0A428R093_9HYPO</name>
<dbReference type="STRING" id="1325734.A0A428R093"/>
<sequence>MPEQYHVVTEVFDLIFPPQPEGFEGLKSTVAKLGLPFLDLLESPGFVQALNHLTASETEPTLLSRLQTKLLPCQAVGVTKLLQLTETPFKGVFLCDEAGMGKSLTALTAALIKREQMLPDCGFVLVKHFKKDSQPSCIILDSTSTPVTELLRHQVVICSTTFLLKTFDEYQEYFEYSGLILALGIESATPLLPNQKLERPNLPLHCDTYNSLNKRIAALILDESHYAHDAYSQFNQALRSIKCHSAFLLSGAPIKSSWRDLYGQTMILPGSPFQHIEDFDDMFETGPGEDNGSVPEGVISNMFQRYFMGQILSRPKSALNLPDWTRHVVPVISEPRDRYNYLVIVYLVCEAKRHIRDKKFTKDGMALINKAHRLANHPVLLDGPQIDIKTGAGNKQRSIPSRSGGIGRANKEWTKIWLQRVRDMDTVELLSPRIRTIVSTVNDLLRCHQDEKVVIALACVKFLDLLFEALCRDVVVMDKKRMIAQYDLSVEVDKRASIIDAFSKPTDMAKKAQLREALRMTDDEEKRSRLLLDMEKADGLRILLLDANIAQMSSVDLNLTRASRIILCHSFGAPDIAPLLFDKLSEIDILSKDLIKPIYEPTRAAPRFYTRLDTDAAQDPDAPTREQYALALRELSKNKEEA</sequence>
<dbReference type="Gene3D" id="3.40.50.10810">
    <property type="entry name" value="Tandem AAA-ATPase domain"/>
    <property type="match status" value="1"/>
</dbReference>
<reference evidence="4 5" key="1">
    <citation type="submission" date="2017-06" db="EMBL/GenBank/DDBJ databases">
        <title>Comparative genomic analysis of Ambrosia Fusariam Clade fungi.</title>
        <authorList>
            <person name="Stajich J.E."/>
            <person name="Carrillo J."/>
            <person name="Kijimoto T."/>
            <person name="Eskalen A."/>
            <person name="O'Donnell K."/>
            <person name="Kasson M."/>
        </authorList>
    </citation>
    <scope>NUCLEOTIDE SEQUENCE [LARGE SCALE GENOMIC DNA]</scope>
    <source>
        <strain evidence="4 5">NRRL62584</strain>
    </source>
</reference>
<dbReference type="InterPro" id="IPR027417">
    <property type="entry name" value="P-loop_NTPase"/>
</dbReference>
<dbReference type="SUPFAM" id="SSF52540">
    <property type="entry name" value="P-loop containing nucleoside triphosphate hydrolases"/>
    <property type="match status" value="2"/>
</dbReference>
<dbReference type="InterPro" id="IPR000330">
    <property type="entry name" value="SNF2_N"/>
</dbReference>
<dbReference type="GO" id="GO:0015616">
    <property type="term" value="F:DNA translocase activity"/>
    <property type="evidence" value="ECO:0007669"/>
    <property type="project" value="TreeGrafter"/>
</dbReference>
<protein>
    <recommendedName>
        <fullName evidence="3">Helicase ATP-binding domain-containing protein</fullName>
    </recommendedName>
</protein>
<keyword evidence="5" id="KW-1185">Reference proteome</keyword>
<dbReference type="AlphaFoldDB" id="A0A428R093"/>
<dbReference type="GO" id="GO:0005524">
    <property type="term" value="F:ATP binding"/>
    <property type="evidence" value="ECO:0007669"/>
    <property type="project" value="InterPro"/>
</dbReference>
<dbReference type="Proteomes" id="UP000288168">
    <property type="component" value="Unassembled WGS sequence"/>
</dbReference>
<accession>A0A428R093</accession>
<dbReference type="PANTHER" id="PTHR45629:SF7">
    <property type="entry name" value="DNA EXCISION REPAIR PROTEIN ERCC-6-RELATED"/>
    <property type="match status" value="1"/>
</dbReference>
<evidence type="ECO:0000313" key="5">
    <source>
        <dbReference type="Proteomes" id="UP000288168"/>
    </source>
</evidence>
<keyword evidence="2" id="KW-0067">ATP-binding</keyword>
<keyword evidence="1" id="KW-0547">Nucleotide-binding</keyword>
<comment type="caution">
    <text evidence="4">The sequence shown here is derived from an EMBL/GenBank/DDBJ whole genome shotgun (WGS) entry which is preliminary data.</text>
</comment>
<evidence type="ECO:0000259" key="3">
    <source>
        <dbReference type="SMART" id="SM00487"/>
    </source>
</evidence>
<dbReference type="GO" id="GO:0005634">
    <property type="term" value="C:nucleus"/>
    <property type="evidence" value="ECO:0007669"/>
    <property type="project" value="TreeGrafter"/>
</dbReference>
<dbReference type="PANTHER" id="PTHR45629">
    <property type="entry name" value="SNF2/RAD54 FAMILY MEMBER"/>
    <property type="match status" value="1"/>
</dbReference>
<dbReference type="Gene3D" id="3.40.50.300">
    <property type="entry name" value="P-loop containing nucleotide triphosphate hydrolases"/>
    <property type="match status" value="1"/>
</dbReference>
<evidence type="ECO:0000313" key="4">
    <source>
        <dbReference type="EMBL" id="RSL70813.1"/>
    </source>
</evidence>
<feature type="domain" description="Helicase ATP-binding" evidence="3">
    <location>
        <begin position="66"/>
        <end position="277"/>
    </location>
</feature>
<evidence type="ECO:0000256" key="1">
    <source>
        <dbReference type="ARBA" id="ARBA00022741"/>
    </source>
</evidence>
<gene>
    <name evidence="4" type="ORF">CEP54_001611</name>
</gene>
<dbReference type="EMBL" id="NKCI01000008">
    <property type="protein sequence ID" value="RSL70813.1"/>
    <property type="molecule type" value="Genomic_DNA"/>
</dbReference>
<dbReference type="InterPro" id="IPR050496">
    <property type="entry name" value="SNF2_RAD54_helicase_repair"/>
</dbReference>
<dbReference type="SMART" id="SM00487">
    <property type="entry name" value="DEXDc"/>
    <property type="match status" value="1"/>
</dbReference>
<proteinExistence type="predicted"/>
<dbReference type="Pfam" id="PF00176">
    <property type="entry name" value="SNF2-rel_dom"/>
    <property type="match status" value="1"/>
</dbReference>
<organism evidence="4 5">
    <name type="scientific">Fusarium duplospermum</name>
    <dbReference type="NCBI Taxonomy" id="1325734"/>
    <lineage>
        <taxon>Eukaryota</taxon>
        <taxon>Fungi</taxon>
        <taxon>Dikarya</taxon>
        <taxon>Ascomycota</taxon>
        <taxon>Pezizomycotina</taxon>
        <taxon>Sordariomycetes</taxon>
        <taxon>Hypocreomycetidae</taxon>
        <taxon>Hypocreales</taxon>
        <taxon>Nectriaceae</taxon>
        <taxon>Fusarium</taxon>
        <taxon>Fusarium solani species complex</taxon>
    </lineage>
</organism>
<dbReference type="InterPro" id="IPR038718">
    <property type="entry name" value="SNF2-like_sf"/>
</dbReference>